<feature type="compositionally biased region" description="Low complexity" evidence="4">
    <location>
        <begin position="15"/>
        <end position="32"/>
    </location>
</feature>
<protein>
    <recommendedName>
        <fullName evidence="5">Nucleoporin Nup54 alpha-helical domain-containing protein</fullName>
    </recommendedName>
</protein>
<dbReference type="InterPro" id="IPR024864">
    <property type="entry name" value="Nup54/Nup57/Nup44"/>
</dbReference>
<accession>R7QP53</accession>
<proteinExistence type="predicted"/>
<comment type="subcellular location">
    <subcellularLocation>
        <location evidence="1">Nucleus</location>
    </subcellularLocation>
</comment>
<dbReference type="GO" id="GO:0006999">
    <property type="term" value="P:nuclear pore organization"/>
    <property type="evidence" value="ECO:0007669"/>
    <property type="project" value="TreeGrafter"/>
</dbReference>
<organism evidence="6 7">
    <name type="scientific">Chondrus crispus</name>
    <name type="common">Carrageen Irish moss</name>
    <name type="synonym">Polymorpha crispa</name>
    <dbReference type="NCBI Taxonomy" id="2769"/>
    <lineage>
        <taxon>Eukaryota</taxon>
        <taxon>Rhodophyta</taxon>
        <taxon>Florideophyceae</taxon>
        <taxon>Rhodymeniophycidae</taxon>
        <taxon>Gigartinales</taxon>
        <taxon>Gigartinaceae</taxon>
        <taxon>Chondrus</taxon>
    </lineage>
</organism>
<sequence>MFGATQPTSLFGVGQTQQQMQHPQQPQQPQQPQLPRALMELIDRLNPMRNESSMHAALYNVVSPSDVSRYGRPAAMNESLWDAAVANNPDPSRMVPVQANNFDDLLRRSEMQTQRIQEHGAVLSQIEEGLSQMESAVEGDVTTRLATYRRRHRELARKLLRLASVVDMETARGDRATLTVGEAERRKKVVAIARALAEPAEFKDKLADLVELGESHVLERRARKDVEIRDVRAAGAIRNLLGEQLKGIEHLAKVCEKAKRDLDIVTEGVGER</sequence>
<keyword evidence="7" id="KW-1185">Reference proteome</keyword>
<gene>
    <name evidence="6" type="ORF">CHC_T00000192001</name>
</gene>
<dbReference type="GO" id="GO:0006607">
    <property type="term" value="P:NLS-bearing protein import into nucleus"/>
    <property type="evidence" value="ECO:0007669"/>
    <property type="project" value="TreeGrafter"/>
</dbReference>
<dbReference type="GO" id="GO:0036228">
    <property type="term" value="P:protein localization to nuclear inner membrane"/>
    <property type="evidence" value="ECO:0007669"/>
    <property type="project" value="TreeGrafter"/>
</dbReference>
<dbReference type="PANTHER" id="PTHR13000">
    <property type="entry name" value="NUCLEOPORIN P54"/>
    <property type="match status" value="1"/>
</dbReference>
<reference evidence="7" key="1">
    <citation type="journal article" date="2013" name="Proc. Natl. Acad. Sci. U.S.A.">
        <title>Genome structure and metabolic features in the red seaweed Chondrus crispus shed light on evolution of the Archaeplastida.</title>
        <authorList>
            <person name="Collen J."/>
            <person name="Porcel B."/>
            <person name="Carre W."/>
            <person name="Ball S.G."/>
            <person name="Chaparro C."/>
            <person name="Tonon T."/>
            <person name="Barbeyron T."/>
            <person name="Michel G."/>
            <person name="Noel B."/>
            <person name="Valentin K."/>
            <person name="Elias M."/>
            <person name="Artiguenave F."/>
            <person name="Arun A."/>
            <person name="Aury J.M."/>
            <person name="Barbosa-Neto J.F."/>
            <person name="Bothwell J.H."/>
            <person name="Bouget F.Y."/>
            <person name="Brillet L."/>
            <person name="Cabello-Hurtado F."/>
            <person name="Capella-Gutierrez S."/>
            <person name="Charrier B."/>
            <person name="Cladiere L."/>
            <person name="Cock J.M."/>
            <person name="Coelho S.M."/>
            <person name="Colleoni C."/>
            <person name="Czjzek M."/>
            <person name="Da Silva C."/>
            <person name="Delage L."/>
            <person name="Denoeud F."/>
            <person name="Deschamps P."/>
            <person name="Dittami S.M."/>
            <person name="Gabaldon T."/>
            <person name="Gachon C.M."/>
            <person name="Groisillier A."/>
            <person name="Herve C."/>
            <person name="Jabbari K."/>
            <person name="Katinka M."/>
            <person name="Kloareg B."/>
            <person name="Kowalczyk N."/>
            <person name="Labadie K."/>
            <person name="Leblanc C."/>
            <person name="Lopez P.J."/>
            <person name="McLachlan D.H."/>
            <person name="Meslet-Cladiere L."/>
            <person name="Moustafa A."/>
            <person name="Nehr Z."/>
            <person name="Nyvall Collen P."/>
            <person name="Panaud O."/>
            <person name="Partensky F."/>
            <person name="Poulain J."/>
            <person name="Rensing S.A."/>
            <person name="Rousvoal S."/>
            <person name="Samson G."/>
            <person name="Symeonidi A."/>
            <person name="Weissenbach J."/>
            <person name="Zambounis A."/>
            <person name="Wincker P."/>
            <person name="Boyen C."/>
        </authorList>
    </citation>
    <scope>NUCLEOTIDE SEQUENCE [LARGE SCALE GENOMIC DNA]</scope>
    <source>
        <strain evidence="7">cv. Stackhouse</strain>
    </source>
</reference>
<keyword evidence="3" id="KW-0539">Nucleus</keyword>
<evidence type="ECO:0000313" key="7">
    <source>
        <dbReference type="Proteomes" id="UP000012073"/>
    </source>
</evidence>
<evidence type="ECO:0000313" key="6">
    <source>
        <dbReference type="EMBL" id="CDF39266.1"/>
    </source>
</evidence>
<dbReference type="AlphaFoldDB" id="R7QP53"/>
<dbReference type="OrthoDB" id="6162375at2759"/>
<evidence type="ECO:0000256" key="1">
    <source>
        <dbReference type="ARBA" id="ARBA00004123"/>
    </source>
</evidence>
<dbReference type="PhylomeDB" id="R7QP53"/>
<dbReference type="GO" id="GO:0044613">
    <property type="term" value="C:nuclear pore central transport channel"/>
    <property type="evidence" value="ECO:0007669"/>
    <property type="project" value="TreeGrafter"/>
</dbReference>
<dbReference type="EMBL" id="HG002015">
    <property type="protein sequence ID" value="CDF39266.1"/>
    <property type="molecule type" value="Genomic_DNA"/>
</dbReference>
<evidence type="ECO:0000259" key="5">
    <source>
        <dbReference type="Pfam" id="PF13874"/>
    </source>
</evidence>
<name>R7QP53_CHOCR</name>
<evidence type="ECO:0000256" key="4">
    <source>
        <dbReference type="SAM" id="MobiDB-lite"/>
    </source>
</evidence>
<dbReference type="PANTHER" id="PTHR13000:SF0">
    <property type="entry name" value="NUCLEOPORIN P54"/>
    <property type="match status" value="1"/>
</dbReference>
<dbReference type="OMA" id="SCVFKHY"/>
<dbReference type="STRING" id="2769.R7QP53"/>
<dbReference type="InterPro" id="IPR025712">
    <property type="entry name" value="Nup54_alpha-helical_dom"/>
</dbReference>
<dbReference type="Pfam" id="PF13874">
    <property type="entry name" value="Nup54"/>
    <property type="match status" value="1"/>
</dbReference>
<feature type="region of interest" description="Disordered" evidence="4">
    <location>
        <begin position="1"/>
        <end position="32"/>
    </location>
</feature>
<dbReference type="Gramene" id="CDF39266">
    <property type="protein sequence ID" value="CDF39266"/>
    <property type="gene ID" value="CHC_T00000192001"/>
</dbReference>
<evidence type="ECO:0000256" key="2">
    <source>
        <dbReference type="ARBA" id="ARBA00022448"/>
    </source>
</evidence>
<dbReference type="GO" id="GO:0017056">
    <property type="term" value="F:structural constituent of nuclear pore"/>
    <property type="evidence" value="ECO:0007669"/>
    <property type="project" value="TreeGrafter"/>
</dbReference>
<evidence type="ECO:0000256" key="3">
    <source>
        <dbReference type="ARBA" id="ARBA00023242"/>
    </source>
</evidence>
<dbReference type="Proteomes" id="UP000012073">
    <property type="component" value="Unassembled WGS sequence"/>
</dbReference>
<keyword evidence="2" id="KW-0813">Transport</keyword>
<dbReference type="KEGG" id="ccp:CHC_T00000192001"/>
<dbReference type="GeneID" id="17326894"/>
<dbReference type="RefSeq" id="XP_005719177.1">
    <property type="nucleotide sequence ID" value="XM_005719120.1"/>
</dbReference>
<feature type="domain" description="Nucleoporin Nup54 alpha-helical" evidence="5">
    <location>
        <begin position="72"/>
        <end position="210"/>
    </location>
</feature>